<dbReference type="Proteomes" id="UP000233469">
    <property type="component" value="Unassembled WGS sequence"/>
</dbReference>
<organism evidence="1 2">
    <name type="scientific">Rhizophagus irregularis</name>
    <dbReference type="NCBI Taxonomy" id="588596"/>
    <lineage>
        <taxon>Eukaryota</taxon>
        <taxon>Fungi</taxon>
        <taxon>Fungi incertae sedis</taxon>
        <taxon>Mucoromycota</taxon>
        <taxon>Glomeromycotina</taxon>
        <taxon>Glomeromycetes</taxon>
        <taxon>Glomerales</taxon>
        <taxon>Glomeraceae</taxon>
        <taxon>Rhizophagus</taxon>
    </lineage>
</organism>
<sequence>MARITVRVLIAEIETEFSERNLICKTKYISVSKVCYTINWKIGHAEWSVSSTQSSTAVVNTFLQPLYHAHLQIGFRPVTAVTTEQNKRFNSFRRDVQKAVDELIVKHKLTNLSGELILYLQHIGFDCKENQVCINFKDSNSMTIQTKLDAIVCIYNKALLSRDRYRHLAAVVPSLFYIDQFNGNNNSDKRASDTLVNNYEVGNGAYRSLSTLLKILIPVWKRRENPVIIPEDIFHIKLDGDGHNVGRKQNHVMLTFCLLNEKDDILKPNYQYSICLCIDKEKYEILDKVGKIFAL</sequence>
<dbReference type="AlphaFoldDB" id="A0A2N1M670"/>
<evidence type="ECO:0000313" key="2">
    <source>
        <dbReference type="Proteomes" id="UP000233469"/>
    </source>
</evidence>
<comment type="caution">
    <text evidence="1">The sequence shown here is derived from an EMBL/GenBank/DDBJ whole genome shotgun (WGS) entry which is preliminary data.</text>
</comment>
<reference evidence="1 2" key="2">
    <citation type="submission" date="2017-10" db="EMBL/GenBank/DDBJ databases">
        <title>Extensive intraspecific genome diversity in a model arbuscular mycorrhizal fungus.</title>
        <authorList>
            <person name="Chen E.C.H."/>
            <person name="Morin E."/>
            <person name="Baudet D."/>
            <person name="Noel J."/>
            <person name="Ndikumana S."/>
            <person name="Charron P."/>
            <person name="St-Onge C."/>
            <person name="Giorgi J."/>
            <person name="Grigoriev I.V."/>
            <person name="Roux C."/>
            <person name="Martin F.M."/>
            <person name="Corradi N."/>
        </authorList>
    </citation>
    <scope>NUCLEOTIDE SEQUENCE [LARGE SCALE GENOMIC DNA]</scope>
    <source>
        <strain evidence="1 2">C2</strain>
    </source>
</reference>
<dbReference type="VEuPathDB" id="FungiDB:RhiirA1_476095"/>
<name>A0A2N1M670_9GLOM</name>
<gene>
    <name evidence="1" type="ORF">RhiirC2_798618</name>
</gene>
<evidence type="ECO:0000313" key="1">
    <source>
        <dbReference type="EMBL" id="PKK57132.1"/>
    </source>
</evidence>
<dbReference type="VEuPathDB" id="FungiDB:RhiirFUN_019815"/>
<protein>
    <submittedName>
        <fullName evidence="1">Uncharacterized protein</fullName>
    </submittedName>
</protein>
<dbReference type="VEuPathDB" id="FungiDB:FUN_002418"/>
<reference evidence="1 2" key="1">
    <citation type="submission" date="2016-04" db="EMBL/GenBank/DDBJ databases">
        <title>Genome analyses suggest a sexual origin of heterokaryosis in a supposedly ancient asexual fungus.</title>
        <authorList>
            <person name="Ropars J."/>
            <person name="Sedzielewska K."/>
            <person name="Noel J."/>
            <person name="Charron P."/>
            <person name="Farinelli L."/>
            <person name="Marton T."/>
            <person name="Kruger M."/>
            <person name="Pelin A."/>
            <person name="Brachmann A."/>
            <person name="Corradi N."/>
        </authorList>
    </citation>
    <scope>NUCLEOTIDE SEQUENCE [LARGE SCALE GENOMIC DNA]</scope>
    <source>
        <strain evidence="1 2">C2</strain>
    </source>
</reference>
<proteinExistence type="predicted"/>
<dbReference type="EMBL" id="LLXL01004727">
    <property type="protein sequence ID" value="PKK57132.1"/>
    <property type="molecule type" value="Genomic_DNA"/>
</dbReference>
<accession>A0A2N1M670</accession>